<reference evidence="3 4" key="1">
    <citation type="submission" date="2015-07" db="EMBL/GenBank/DDBJ databases">
        <title>Comparative genomics of the Sigatoka disease complex on banana suggests a link between parallel evolutionary changes in Pseudocercospora fijiensis and Pseudocercospora eumusae and increased virulence on the banana host.</title>
        <authorList>
            <person name="Chang T.-C."/>
            <person name="Salvucci A."/>
            <person name="Crous P.W."/>
            <person name="Stergiopoulos I."/>
        </authorList>
    </citation>
    <scope>NUCLEOTIDE SEQUENCE [LARGE SCALE GENOMIC DNA]</scope>
    <source>
        <strain evidence="3 4">CBS 114824</strain>
    </source>
</reference>
<feature type="compositionally biased region" description="Low complexity" evidence="1">
    <location>
        <begin position="647"/>
        <end position="663"/>
    </location>
</feature>
<dbReference type="OrthoDB" id="3636603at2759"/>
<dbReference type="AlphaFoldDB" id="A0A139HUM8"/>
<feature type="compositionally biased region" description="Low complexity" evidence="1">
    <location>
        <begin position="671"/>
        <end position="684"/>
    </location>
</feature>
<evidence type="ECO:0000313" key="4">
    <source>
        <dbReference type="Proteomes" id="UP000070133"/>
    </source>
</evidence>
<feature type="compositionally biased region" description="Polar residues" evidence="1">
    <location>
        <begin position="703"/>
        <end position="713"/>
    </location>
</feature>
<feature type="compositionally biased region" description="Polar residues" evidence="1">
    <location>
        <begin position="621"/>
        <end position="631"/>
    </location>
</feature>
<dbReference type="PANTHER" id="PTHR24148:SF64">
    <property type="entry name" value="HETEROKARYON INCOMPATIBILITY DOMAIN-CONTAINING PROTEIN"/>
    <property type="match status" value="1"/>
</dbReference>
<dbReference type="Proteomes" id="UP000070133">
    <property type="component" value="Unassembled WGS sequence"/>
</dbReference>
<feature type="domain" description="Heterokaryon incompatibility" evidence="2">
    <location>
        <begin position="81"/>
        <end position="233"/>
    </location>
</feature>
<feature type="compositionally biased region" description="Low complexity" evidence="1">
    <location>
        <begin position="744"/>
        <end position="757"/>
    </location>
</feature>
<sequence>MDFFKGRGKKGGSGGKPEIPRRKVKNVLGQVASKIIKSPYRPLDVRRQEIRLLEVKPGAEEDELRCRLFQIPLPKAEEEVYETISYVWGDPTALFTIEVNGSSFDVPLSAAEVLRRFREKKYYRFLWIDSVCINQADQAERSEQVARMHEIYKRAERNLIWLGADDGTAGLAFHTYMELKAEMKYDLARHDAYHPHFYLQNRDNRGFSFPFDETPILSLFARPWFRRLWVVQEAAVAAESRCYCGVYEFDLSKLLRVFTWIVYKQNFLPKRLGAAKRNYDCIASLIDFVDKFGRYRGWNRQAFEGGSRREFLDWHKKQAAGNANGISRALQFSDFIEPLWHFQCSEPKDYVYAIIGLYLRFANAREVPPLLRPDYSRPLATILTDAARYSMLEAHDLNILEHASRPRGDSWAELAMPSWTPLPEVLAVSGAPMTPFSAAFSAHARQFAKVSWNSVDPEILSAKGIPVDRMPAAYVATVSMPVTDDPKSLKTFLQEVLRLSQACATRDEDGSARKPLIETLYGGVGPENEAITEREVQEFDILVEYLAEHHVPPSWQKVNHTGTGYGMVMEYQMRSDLVSRFSTISEEVDEIPVQLQLRTASHSTTATGSSGSIRRRGSYSVRTPSRNTTMTGSSGSGGGSGNRSIHSRSPSRSTVATSSSGSGRAHGNGNGNAHSRMHSGSSSSTVQVRSPDPYMHNHLRNASAATTIQSSSEAGRDLYRSESRTNLRSVSRADTVVEYADSSTQTGVGTGTATQTQPHSDGPNHIRSTSAASTVVVDPDTGMDAKMRAASRASTAILKACQNRRYFLSASGRMGLGPANMRVGDVVVILYGGRFPFILRPNGGEHELVGYGFVHGIMKGEMMEEHVEEGRDDTTFLIR</sequence>
<accession>A0A139HUM8</accession>
<protein>
    <recommendedName>
        <fullName evidence="2">Heterokaryon incompatibility domain-containing protein</fullName>
    </recommendedName>
</protein>
<gene>
    <name evidence="3" type="ORF">AC578_1296</name>
</gene>
<evidence type="ECO:0000256" key="1">
    <source>
        <dbReference type="SAM" id="MobiDB-lite"/>
    </source>
</evidence>
<dbReference type="Pfam" id="PF06985">
    <property type="entry name" value="HET"/>
    <property type="match status" value="1"/>
</dbReference>
<organism evidence="3 4">
    <name type="scientific">Pseudocercospora eumusae</name>
    <dbReference type="NCBI Taxonomy" id="321146"/>
    <lineage>
        <taxon>Eukaryota</taxon>
        <taxon>Fungi</taxon>
        <taxon>Dikarya</taxon>
        <taxon>Ascomycota</taxon>
        <taxon>Pezizomycotina</taxon>
        <taxon>Dothideomycetes</taxon>
        <taxon>Dothideomycetidae</taxon>
        <taxon>Mycosphaerellales</taxon>
        <taxon>Mycosphaerellaceae</taxon>
        <taxon>Pseudocercospora</taxon>
    </lineage>
</organism>
<dbReference type="PANTHER" id="PTHR24148">
    <property type="entry name" value="ANKYRIN REPEAT DOMAIN-CONTAINING PROTEIN 39 HOMOLOG-RELATED"/>
    <property type="match status" value="1"/>
</dbReference>
<proteinExistence type="predicted"/>
<dbReference type="EMBL" id="LFZN01000008">
    <property type="protein sequence ID" value="KXT06158.1"/>
    <property type="molecule type" value="Genomic_DNA"/>
</dbReference>
<feature type="region of interest" description="Disordered" evidence="1">
    <location>
        <begin position="1"/>
        <end position="20"/>
    </location>
</feature>
<name>A0A139HUM8_9PEZI</name>
<dbReference type="InterPro" id="IPR010730">
    <property type="entry name" value="HET"/>
</dbReference>
<feature type="region of interest" description="Disordered" evidence="1">
    <location>
        <begin position="599"/>
        <end position="773"/>
    </location>
</feature>
<comment type="caution">
    <text evidence="3">The sequence shown here is derived from an EMBL/GenBank/DDBJ whole genome shotgun (WGS) entry which is preliminary data.</text>
</comment>
<dbReference type="Pfam" id="PF26639">
    <property type="entry name" value="Het-6_barrel"/>
    <property type="match status" value="1"/>
</dbReference>
<keyword evidence="4" id="KW-1185">Reference proteome</keyword>
<dbReference type="InterPro" id="IPR052895">
    <property type="entry name" value="HetReg/Transcr_Mod"/>
</dbReference>
<feature type="compositionally biased region" description="Basic and acidic residues" evidence="1">
    <location>
        <begin position="714"/>
        <end position="725"/>
    </location>
</feature>
<dbReference type="STRING" id="321146.A0A139HUM8"/>
<feature type="compositionally biased region" description="Basic residues" evidence="1">
    <location>
        <begin position="1"/>
        <end position="10"/>
    </location>
</feature>
<evidence type="ECO:0000259" key="2">
    <source>
        <dbReference type="Pfam" id="PF06985"/>
    </source>
</evidence>
<feature type="compositionally biased region" description="Low complexity" evidence="1">
    <location>
        <begin position="599"/>
        <end position="612"/>
    </location>
</feature>
<evidence type="ECO:0000313" key="3">
    <source>
        <dbReference type="EMBL" id="KXT06158.1"/>
    </source>
</evidence>